<evidence type="ECO:0000313" key="3">
    <source>
        <dbReference type="Proteomes" id="UP000178040"/>
    </source>
</evidence>
<name>A0A1F7IKD3_9BACT</name>
<feature type="transmembrane region" description="Helical" evidence="1">
    <location>
        <begin position="206"/>
        <end position="232"/>
    </location>
</feature>
<evidence type="ECO:0000256" key="1">
    <source>
        <dbReference type="SAM" id="Phobius"/>
    </source>
</evidence>
<sequence length="238" mass="26155">MAKFSWLKITLLLFFTFLVGARYVFSQSSPTPPNPTDYNVNITGPTITPPDYSKNECPICQPKQFWSDEHGCCQYDFKSSGSGSSLEIVCDQPIIEVCAYKYTCLPTKGCLAGGSKLSKFNPSDLCGKLIYPNERDICLKCMQDNQHVWTALGCIPLSLANIISSYLVKLFVGIGGAGGLLVLIYGSYLILTSEGDTERLKLGRKYIAAAVKGIILIIFGFFIFRVITVGILKIPGFK</sequence>
<protein>
    <submittedName>
        <fullName evidence="2">Uncharacterized protein</fullName>
    </submittedName>
</protein>
<dbReference type="Proteomes" id="UP000178040">
    <property type="component" value="Unassembled WGS sequence"/>
</dbReference>
<proteinExistence type="predicted"/>
<feature type="transmembrane region" description="Helical" evidence="1">
    <location>
        <begin position="170"/>
        <end position="191"/>
    </location>
</feature>
<keyword evidence="1" id="KW-1133">Transmembrane helix</keyword>
<accession>A0A1F7IKD3</accession>
<dbReference type="EMBL" id="MGAI01000037">
    <property type="protein sequence ID" value="OGK43826.1"/>
    <property type="molecule type" value="Genomic_DNA"/>
</dbReference>
<evidence type="ECO:0000313" key="2">
    <source>
        <dbReference type="EMBL" id="OGK43826.1"/>
    </source>
</evidence>
<dbReference type="AlphaFoldDB" id="A0A1F7IKD3"/>
<gene>
    <name evidence="2" type="ORF">A3B40_01115</name>
</gene>
<reference evidence="2 3" key="1">
    <citation type="journal article" date="2016" name="Nat. Commun.">
        <title>Thousands of microbial genomes shed light on interconnected biogeochemical processes in an aquifer system.</title>
        <authorList>
            <person name="Anantharaman K."/>
            <person name="Brown C.T."/>
            <person name="Hug L.A."/>
            <person name="Sharon I."/>
            <person name="Castelle C.J."/>
            <person name="Probst A.J."/>
            <person name="Thomas B.C."/>
            <person name="Singh A."/>
            <person name="Wilkins M.J."/>
            <person name="Karaoz U."/>
            <person name="Brodie E.L."/>
            <person name="Williams K.H."/>
            <person name="Hubbard S.S."/>
            <person name="Banfield J.F."/>
        </authorList>
    </citation>
    <scope>NUCLEOTIDE SEQUENCE [LARGE SCALE GENOMIC DNA]</scope>
</reference>
<comment type="caution">
    <text evidence="2">The sequence shown here is derived from an EMBL/GenBank/DDBJ whole genome shotgun (WGS) entry which is preliminary data.</text>
</comment>
<organism evidence="2 3">
    <name type="scientific">Candidatus Roizmanbacteria bacterium RIFCSPLOWO2_01_FULL_37_16</name>
    <dbReference type="NCBI Taxonomy" id="1802058"/>
    <lineage>
        <taxon>Bacteria</taxon>
        <taxon>Candidatus Roizmaniibacteriota</taxon>
    </lineage>
</organism>
<keyword evidence="1" id="KW-0812">Transmembrane</keyword>
<keyword evidence="1" id="KW-0472">Membrane</keyword>